<evidence type="ECO:0000313" key="7">
    <source>
        <dbReference type="EMBL" id="CAB1129811.1"/>
    </source>
</evidence>
<dbReference type="PANTHER" id="PTHR12608">
    <property type="entry name" value="TRANSMEMBRANE PROTEIN HTP-1 RELATED"/>
    <property type="match status" value="1"/>
</dbReference>
<evidence type="ECO:0000256" key="6">
    <source>
        <dbReference type="RuleBase" id="RU365102"/>
    </source>
</evidence>
<accession>A0A6F8ZJF9</accession>
<dbReference type="EMBL" id="LR778114">
    <property type="protein sequence ID" value="CAB1129811.1"/>
    <property type="molecule type" value="Genomic_DNA"/>
</dbReference>
<dbReference type="Proteomes" id="UP000503399">
    <property type="component" value="Chromosome"/>
</dbReference>
<evidence type="ECO:0000256" key="4">
    <source>
        <dbReference type="ARBA" id="ARBA00022989"/>
    </source>
</evidence>
<dbReference type="AlphaFoldDB" id="A0A6F8ZJF9"/>
<gene>
    <name evidence="7" type="ORF">R50_2314</name>
</gene>
<dbReference type="InterPro" id="IPR001727">
    <property type="entry name" value="GDT1-like"/>
</dbReference>
<feature type="transmembrane region" description="Helical" evidence="6">
    <location>
        <begin position="35"/>
        <end position="57"/>
    </location>
</feature>
<sequence length="90" mass="9339">MDWQVMLSTFGLIFLAELGDKTQLTTMMLAAQSRAAWSVFLGAATALAVSALLGALLGQVVTRLVPAHYIHLGAGVAFVVLGALLIAGKV</sequence>
<name>A0A6F8ZJF9_9FIRM</name>
<proteinExistence type="inferred from homology"/>
<keyword evidence="5 6" id="KW-0472">Membrane</keyword>
<comment type="subcellular location">
    <subcellularLocation>
        <location evidence="1 6">Membrane</location>
        <topology evidence="1 6">Multi-pass membrane protein</topology>
    </subcellularLocation>
</comment>
<reference evidence="7 8" key="1">
    <citation type="submission" date="2020-02" db="EMBL/GenBank/DDBJ databases">
        <authorList>
            <person name="Hogendoorn C."/>
        </authorList>
    </citation>
    <scope>NUCLEOTIDE SEQUENCE [LARGE SCALE GENOMIC DNA]</scope>
    <source>
        <strain evidence="7">R501</strain>
    </source>
</reference>
<comment type="similarity">
    <text evidence="2 6">Belongs to the GDT1 family.</text>
</comment>
<dbReference type="Pfam" id="PF01169">
    <property type="entry name" value="GDT1"/>
    <property type="match status" value="1"/>
</dbReference>
<keyword evidence="3 6" id="KW-0812">Transmembrane</keyword>
<dbReference type="PANTHER" id="PTHR12608:SF1">
    <property type="entry name" value="TRANSMEMBRANE PROTEIN 165"/>
    <property type="match status" value="1"/>
</dbReference>
<keyword evidence="4 6" id="KW-1133">Transmembrane helix</keyword>
<evidence type="ECO:0000256" key="2">
    <source>
        <dbReference type="ARBA" id="ARBA00009190"/>
    </source>
</evidence>
<evidence type="ECO:0000256" key="1">
    <source>
        <dbReference type="ARBA" id="ARBA00004141"/>
    </source>
</evidence>
<dbReference type="KEGG" id="hfv:R50_2314"/>
<evidence type="ECO:0000256" key="3">
    <source>
        <dbReference type="ARBA" id="ARBA00022692"/>
    </source>
</evidence>
<organism evidence="7 8">
    <name type="scientific">Candidatus Hydrogenisulfobacillus filiaventi</name>
    <dbReference type="NCBI Taxonomy" id="2707344"/>
    <lineage>
        <taxon>Bacteria</taxon>
        <taxon>Bacillati</taxon>
        <taxon>Bacillota</taxon>
        <taxon>Clostridia</taxon>
        <taxon>Eubacteriales</taxon>
        <taxon>Clostridiales Family XVII. Incertae Sedis</taxon>
        <taxon>Candidatus Hydrogenisulfobacillus</taxon>
    </lineage>
</organism>
<dbReference type="GO" id="GO:0016020">
    <property type="term" value="C:membrane"/>
    <property type="evidence" value="ECO:0007669"/>
    <property type="project" value="UniProtKB-SubCell"/>
</dbReference>
<keyword evidence="8" id="KW-1185">Reference proteome</keyword>
<comment type="caution">
    <text evidence="6">Lacks conserved residue(s) required for the propagation of feature annotation.</text>
</comment>
<dbReference type="GO" id="GO:0046873">
    <property type="term" value="F:metal ion transmembrane transporter activity"/>
    <property type="evidence" value="ECO:0007669"/>
    <property type="project" value="InterPro"/>
</dbReference>
<protein>
    <recommendedName>
        <fullName evidence="6">GDT1 family protein</fullName>
    </recommendedName>
</protein>
<evidence type="ECO:0000256" key="5">
    <source>
        <dbReference type="ARBA" id="ARBA00023136"/>
    </source>
</evidence>
<evidence type="ECO:0000313" key="8">
    <source>
        <dbReference type="Proteomes" id="UP000503399"/>
    </source>
</evidence>
<feature type="transmembrane region" description="Helical" evidence="6">
    <location>
        <begin position="69"/>
        <end position="88"/>
    </location>
</feature>